<dbReference type="SUPFAM" id="SSF49785">
    <property type="entry name" value="Galactose-binding domain-like"/>
    <property type="match status" value="1"/>
</dbReference>
<dbReference type="Pfam" id="PF08305">
    <property type="entry name" value="NPCBM"/>
    <property type="match status" value="1"/>
</dbReference>
<name>A0A6G2DNK7_STREE</name>
<feature type="signal peptide" evidence="1">
    <location>
        <begin position="1"/>
        <end position="28"/>
    </location>
</feature>
<dbReference type="InterPro" id="IPR038637">
    <property type="entry name" value="NPCBM_sf"/>
</dbReference>
<feature type="chain" id="PRO_5026062086" evidence="1">
    <location>
        <begin position="29"/>
        <end position="275"/>
    </location>
</feature>
<dbReference type="Gene3D" id="2.60.120.1060">
    <property type="entry name" value="NPCBM/NEW2 domain"/>
    <property type="match status" value="2"/>
</dbReference>
<dbReference type="AlphaFoldDB" id="A0A6G2DNK7"/>
<evidence type="ECO:0000259" key="2">
    <source>
        <dbReference type="SMART" id="SM00776"/>
    </source>
</evidence>
<dbReference type="Proteomes" id="UP000476212">
    <property type="component" value="Unassembled WGS sequence"/>
</dbReference>
<feature type="non-terminal residue" evidence="3">
    <location>
        <position position="275"/>
    </location>
</feature>
<keyword evidence="1" id="KW-0732">Signal</keyword>
<proteinExistence type="predicted"/>
<sequence>MENKKIAKQILIATVVLTSFLGSNLVYADVVQSNSNNRASTETVRVTGNNLEKLITKDKEIDKEMTYLSDMDWSSATHGDIDKTKTVQKDAPFTTGNKGEHTKISLLTSDDKVKYFDKGIGTVADSPSVISYDISGQGFEKFETYIGIDQSANSSRSDHAVVDRIEIEIDGKVVYFSSVTNPEGFRYNTQAQFISVTIPQNAKKISLKSFAGEHTWGDEVVFADAKLIKTVSTQTITPDLLNKGINGGVYLSDLEWVDATHGDDDKSKTVQKDKP</sequence>
<organism evidence="3 4">
    <name type="scientific">Streptococcus pneumoniae</name>
    <dbReference type="NCBI Taxonomy" id="1313"/>
    <lineage>
        <taxon>Bacteria</taxon>
        <taxon>Bacillati</taxon>
        <taxon>Bacillota</taxon>
        <taxon>Bacilli</taxon>
        <taxon>Lactobacillales</taxon>
        <taxon>Streptococcaceae</taxon>
        <taxon>Streptococcus</taxon>
    </lineage>
</organism>
<dbReference type="RefSeq" id="WP_196302838.1">
    <property type="nucleotide sequence ID" value="NZ_WNIB01000168.1"/>
</dbReference>
<dbReference type="SMART" id="SM00776">
    <property type="entry name" value="NPCBM"/>
    <property type="match status" value="1"/>
</dbReference>
<dbReference type="InterPro" id="IPR013222">
    <property type="entry name" value="Glyco_hyd_98_carb-bd"/>
</dbReference>
<evidence type="ECO:0000313" key="3">
    <source>
        <dbReference type="EMBL" id="MTV91090.1"/>
    </source>
</evidence>
<evidence type="ECO:0000256" key="1">
    <source>
        <dbReference type="SAM" id="SignalP"/>
    </source>
</evidence>
<feature type="domain" description="Glycosyl hydrolase family 98 putative carbohydrate-binding module" evidence="2">
    <location>
        <begin position="62"/>
        <end position="229"/>
    </location>
</feature>
<protein>
    <submittedName>
        <fullName evidence="3">Beta-galactosidase</fullName>
    </submittedName>
</protein>
<evidence type="ECO:0000313" key="4">
    <source>
        <dbReference type="Proteomes" id="UP000476212"/>
    </source>
</evidence>
<dbReference type="EMBL" id="WNIB01000168">
    <property type="protein sequence ID" value="MTV91090.1"/>
    <property type="molecule type" value="Genomic_DNA"/>
</dbReference>
<dbReference type="InterPro" id="IPR008979">
    <property type="entry name" value="Galactose-bd-like_sf"/>
</dbReference>
<comment type="caution">
    <text evidence="3">The sequence shown here is derived from an EMBL/GenBank/DDBJ whole genome shotgun (WGS) entry which is preliminary data.</text>
</comment>
<gene>
    <name evidence="3" type="ORF">GM544_11685</name>
</gene>
<accession>A0A6G2DNK7</accession>
<reference evidence="3 4" key="1">
    <citation type="submission" date="2019-11" db="EMBL/GenBank/DDBJ databases">
        <title>Growth characteristics of pneumococcus vary with the chemical composition of the capsule and with environmental conditions.</title>
        <authorList>
            <person name="Tothpal A."/>
            <person name="Desobry K."/>
            <person name="Joshi S."/>
            <person name="Wyllie A.L."/>
            <person name="Weinberger D.M."/>
        </authorList>
    </citation>
    <scope>NUCLEOTIDE SEQUENCE [LARGE SCALE GENOMIC DNA]</scope>
    <source>
        <strain evidence="4">pnumococcus15C</strain>
    </source>
</reference>